<dbReference type="RefSeq" id="WP_213436259.1">
    <property type="nucleotide sequence ID" value="NZ_AP024545.1"/>
</dbReference>
<dbReference type="EMBL" id="AP024545">
    <property type="protein sequence ID" value="BCT91942.1"/>
    <property type="molecule type" value="Genomic_DNA"/>
</dbReference>
<keyword evidence="2" id="KW-1185">Reference proteome</keyword>
<dbReference type="Pfam" id="PF14255">
    <property type="entry name" value="Zn_ribbon_21"/>
    <property type="match status" value="1"/>
</dbReference>
<protein>
    <recommendedName>
        <fullName evidence="3">CPXCG motif-containing cysteine-rich protein</fullName>
    </recommendedName>
</protein>
<sequence length="62" mass="6596">MLPTADISCPYCGETITLVIDDSAGAQRYIEDCHVCCRPIVVDVSIDDDGDPVVHASAEDDA</sequence>
<organism evidence="1 2">
    <name type="scientific">Noviluteimonas caseinilytica</name>
    <dbReference type="NCBI Taxonomy" id="2675101"/>
    <lineage>
        <taxon>Bacteria</taxon>
        <taxon>Pseudomonadati</taxon>
        <taxon>Pseudomonadota</taxon>
        <taxon>Gammaproteobacteria</taxon>
        <taxon>Lysobacterales</taxon>
        <taxon>Lysobacteraceae</taxon>
        <taxon>Noviluteimonas</taxon>
    </lineage>
</organism>
<dbReference type="InterPro" id="IPR017143">
    <property type="entry name" value="UCP037225"/>
</dbReference>
<evidence type="ECO:0000313" key="1">
    <source>
        <dbReference type="EMBL" id="BCT91942.1"/>
    </source>
</evidence>
<dbReference type="Proteomes" id="UP000681317">
    <property type="component" value="Chromosome"/>
</dbReference>
<evidence type="ECO:0008006" key="3">
    <source>
        <dbReference type="Google" id="ProtNLM"/>
    </source>
</evidence>
<evidence type="ECO:0000313" key="2">
    <source>
        <dbReference type="Proteomes" id="UP000681317"/>
    </source>
</evidence>
<proteinExistence type="predicted"/>
<reference evidence="1 2" key="1">
    <citation type="submission" date="2021-03" db="EMBL/GenBank/DDBJ databases">
        <title>Complete Genome Sequences of Two Lysobacter Strains Isolated from Sea Water (Lysobacter caseinilyticus) and Soil (Lysobacter helvus) in South Korea.</title>
        <authorList>
            <person name="Watanabe Y."/>
            <person name="Arakawa K."/>
        </authorList>
    </citation>
    <scope>NUCLEOTIDE SEQUENCE [LARGE SCALE GENOMIC DNA]</scope>
    <source>
        <strain evidence="1 2">KVB24</strain>
    </source>
</reference>
<name>A0ABM7Q3W1_9GAMM</name>
<gene>
    <name evidence="1" type="ORF">LYSCAS_09660</name>
</gene>
<dbReference type="InterPro" id="IPR025990">
    <property type="entry name" value="zinc_ribbon_bacterial"/>
</dbReference>
<dbReference type="PIRSF" id="PIRSF037225">
    <property type="entry name" value="UCP037225"/>
    <property type="match status" value="1"/>
</dbReference>
<accession>A0ABM7Q3W1</accession>